<organism evidence="7 8">
    <name type="scientific">Strongyloides papillosus</name>
    <name type="common">Intestinal threadworm</name>
    <dbReference type="NCBI Taxonomy" id="174720"/>
    <lineage>
        <taxon>Eukaryota</taxon>
        <taxon>Metazoa</taxon>
        <taxon>Ecdysozoa</taxon>
        <taxon>Nematoda</taxon>
        <taxon>Chromadorea</taxon>
        <taxon>Rhabditida</taxon>
        <taxon>Tylenchina</taxon>
        <taxon>Panagrolaimomorpha</taxon>
        <taxon>Strongyloidoidea</taxon>
        <taxon>Strongyloididae</taxon>
        <taxon>Strongyloides</taxon>
    </lineage>
</organism>
<dbReference type="Proteomes" id="UP000046392">
    <property type="component" value="Unplaced"/>
</dbReference>
<sequence length="990" mass="112202">MNWGNSSFVTSTPFSKTSRTNNKFIDNYGSIPSPIKSETDSRSNLLLSNFKNRGNVFGSSNAPKKSSPLDDIKESILVDNEVDETILISDDEDSIVEIPQSSNKMLVDDDVVQSLGESFRKSLGGMGGSKILTSSKVNAPYSRETASKTGEVPQNRYQSTLTSLKNQPVAEHKIPPSTRITYPISKGTNGDRPNKFSIGNFLNRDENERKGQFDEDTRKAILNSISDATKGLKRRSPPPTFETPDRPKEEKPMAAFRKMTKRPGPMLCSPQPLSEKPIKEVLQDRKDFKDLASNYYLPPHLQKGRKTEDDMVNEIKRSGFVISLLDAMTVDSIVTTSKAKRLIGGLMNEDRMNTITEKLASLFKTLIRFSETFDSKTKIETPGNFVMELNTYQKRGLAFLVEREKSYPSGGILADDMGLGKTAQMISLLVYQKHKEKKKDDANYERLNSLKNRKAQENGLVPIKTTLIVTPLSLMSQWESEIRKFTGGGFLSVYQFHGPKRTDDVRVLMSYDVVISSYNTIASEFSHTVENEEDEDGKKPKKDKQLKKPSTRRASKTSVLEKVCFQRVILDEAHTIKNRNSKVSRACSALSALHRWCVTGTPIHNEMMDAFSLYRFLRCYPIDQEAMWKQYMNSGSAEGPLRLKSLVKATLLRRTKDETSEETGEKLVKLPKRHIEQVELEMTPAERLIYDQMFNAAQKFVKSFLDELNSAKNDGNILSNHISESKNPFLNGKMNDSDDNFKKMACILVYLLRLRQACNHFYLTKDGLDLNCFDAVDEKTAALMKADKDLSQSLDESLMSDAGIDDHLEVFKRDFMSSKIKALFERLDKVFIETNDKIIIISQWTSMFNLIQQHLVERDIPYVAITGEVSQEDRQSAQGAINAANSGIRVMFLSLKAGGVGLNLIGANHIFMLDLHWNPFNEDQACDRIYRIGQTKEVFIHKFVCKNTVEKRVMELQDKKRELSKEFLGETKTKKANRLDNQDLAFIFDV</sequence>
<protein>
    <submittedName>
        <fullName evidence="8">Helicase ATP-binding domain-containing protein</fullName>
    </submittedName>
</protein>
<dbReference type="CDD" id="cd18008">
    <property type="entry name" value="DEXDc_SHPRH-like"/>
    <property type="match status" value="1"/>
</dbReference>
<dbReference type="PANTHER" id="PTHR45626">
    <property type="entry name" value="TRANSCRIPTION TERMINATION FACTOR 2-RELATED"/>
    <property type="match status" value="1"/>
</dbReference>
<evidence type="ECO:0000259" key="6">
    <source>
        <dbReference type="PROSITE" id="PS51194"/>
    </source>
</evidence>
<evidence type="ECO:0000313" key="7">
    <source>
        <dbReference type="Proteomes" id="UP000046392"/>
    </source>
</evidence>
<dbReference type="Gene3D" id="3.40.50.10810">
    <property type="entry name" value="Tandem AAA-ATPase domain"/>
    <property type="match status" value="1"/>
</dbReference>
<evidence type="ECO:0000256" key="4">
    <source>
        <dbReference type="SAM" id="MobiDB-lite"/>
    </source>
</evidence>
<dbReference type="GO" id="GO:0005634">
    <property type="term" value="C:nucleus"/>
    <property type="evidence" value="ECO:0007669"/>
    <property type="project" value="TreeGrafter"/>
</dbReference>
<dbReference type="WBParaSite" id="SPAL_0001666600.1">
    <property type="protein sequence ID" value="SPAL_0001666600.1"/>
    <property type="gene ID" value="SPAL_0001666600"/>
</dbReference>
<dbReference type="InterPro" id="IPR014001">
    <property type="entry name" value="Helicase_ATP-bd"/>
</dbReference>
<dbReference type="Pfam" id="PF00176">
    <property type="entry name" value="SNF2-rel_dom"/>
    <property type="match status" value="1"/>
</dbReference>
<feature type="region of interest" description="Disordered" evidence="4">
    <location>
        <begin position="528"/>
        <end position="554"/>
    </location>
</feature>
<reference evidence="8" key="1">
    <citation type="submission" date="2017-02" db="UniProtKB">
        <authorList>
            <consortium name="WormBaseParasite"/>
        </authorList>
    </citation>
    <scope>IDENTIFICATION</scope>
</reference>
<dbReference type="Pfam" id="PF00271">
    <property type="entry name" value="Helicase_C"/>
    <property type="match status" value="1"/>
</dbReference>
<keyword evidence="2" id="KW-0378">Hydrolase</keyword>
<dbReference type="InterPro" id="IPR049730">
    <property type="entry name" value="SNF2/RAD54-like_C"/>
</dbReference>
<dbReference type="GO" id="GO:0006281">
    <property type="term" value="P:DNA repair"/>
    <property type="evidence" value="ECO:0007669"/>
    <property type="project" value="TreeGrafter"/>
</dbReference>
<evidence type="ECO:0000313" key="8">
    <source>
        <dbReference type="WBParaSite" id="SPAL_0001666600.1"/>
    </source>
</evidence>
<evidence type="ECO:0000256" key="1">
    <source>
        <dbReference type="ARBA" id="ARBA00022741"/>
    </source>
</evidence>
<feature type="domain" description="Helicase ATP-binding" evidence="5">
    <location>
        <begin position="402"/>
        <end position="620"/>
    </location>
</feature>
<feature type="region of interest" description="Disordered" evidence="4">
    <location>
        <begin position="230"/>
        <end position="250"/>
    </location>
</feature>
<dbReference type="GO" id="GO:0008094">
    <property type="term" value="F:ATP-dependent activity, acting on DNA"/>
    <property type="evidence" value="ECO:0007669"/>
    <property type="project" value="TreeGrafter"/>
</dbReference>
<dbReference type="InterPro" id="IPR050628">
    <property type="entry name" value="SNF2_RAD54_helicase_TF"/>
</dbReference>
<dbReference type="SMART" id="SM00487">
    <property type="entry name" value="DEXDc"/>
    <property type="match status" value="1"/>
</dbReference>
<dbReference type="PROSITE" id="PS51194">
    <property type="entry name" value="HELICASE_CTER"/>
    <property type="match status" value="1"/>
</dbReference>
<keyword evidence="1" id="KW-0547">Nucleotide-binding</keyword>
<keyword evidence="7" id="KW-1185">Reference proteome</keyword>
<dbReference type="SMART" id="SM00490">
    <property type="entry name" value="HELICc"/>
    <property type="match status" value="1"/>
</dbReference>
<dbReference type="GO" id="GO:0016787">
    <property type="term" value="F:hydrolase activity"/>
    <property type="evidence" value="ECO:0007669"/>
    <property type="project" value="UniProtKB-KW"/>
</dbReference>
<name>A0A0N5CFN1_STREA</name>
<dbReference type="InterPro" id="IPR001650">
    <property type="entry name" value="Helicase_C-like"/>
</dbReference>
<dbReference type="STRING" id="174720.A0A0N5CFN1"/>
<dbReference type="PROSITE" id="PS51192">
    <property type="entry name" value="HELICASE_ATP_BIND_1"/>
    <property type="match status" value="1"/>
</dbReference>
<proteinExistence type="predicted"/>
<evidence type="ECO:0000256" key="3">
    <source>
        <dbReference type="ARBA" id="ARBA00022840"/>
    </source>
</evidence>
<dbReference type="InterPro" id="IPR027417">
    <property type="entry name" value="P-loop_NTPase"/>
</dbReference>
<evidence type="ECO:0000256" key="2">
    <source>
        <dbReference type="ARBA" id="ARBA00022801"/>
    </source>
</evidence>
<dbReference type="InterPro" id="IPR000330">
    <property type="entry name" value="SNF2_N"/>
</dbReference>
<dbReference type="CDD" id="cd18793">
    <property type="entry name" value="SF2_C_SNF"/>
    <property type="match status" value="1"/>
</dbReference>
<accession>A0A0N5CFN1</accession>
<keyword evidence="3" id="KW-0067">ATP-binding</keyword>
<feature type="compositionally biased region" description="Basic residues" evidence="4">
    <location>
        <begin position="539"/>
        <end position="554"/>
    </location>
</feature>
<evidence type="ECO:0000259" key="5">
    <source>
        <dbReference type="PROSITE" id="PS51192"/>
    </source>
</evidence>
<dbReference type="PANTHER" id="PTHR45626:SF50">
    <property type="entry name" value="TRANSCRIPTION TERMINATION FACTOR 2"/>
    <property type="match status" value="1"/>
</dbReference>
<feature type="domain" description="Helicase C-terminal" evidence="6">
    <location>
        <begin position="826"/>
        <end position="979"/>
    </location>
</feature>
<dbReference type="AlphaFoldDB" id="A0A0N5CFN1"/>
<dbReference type="SUPFAM" id="SSF52540">
    <property type="entry name" value="P-loop containing nucleoside triphosphate hydrolases"/>
    <property type="match status" value="2"/>
</dbReference>
<dbReference type="Gene3D" id="3.40.50.300">
    <property type="entry name" value="P-loop containing nucleotide triphosphate hydrolases"/>
    <property type="match status" value="1"/>
</dbReference>
<dbReference type="InterPro" id="IPR038718">
    <property type="entry name" value="SNF2-like_sf"/>
</dbReference>
<dbReference type="GO" id="GO:0005524">
    <property type="term" value="F:ATP binding"/>
    <property type="evidence" value="ECO:0007669"/>
    <property type="project" value="UniProtKB-KW"/>
</dbReference>